<dbReference type="SMART" id="SM00774">
    <property type="entry name" value="WRKY"/>
    <property type="match status" value="2"/>
</dbReference>
<dbReference type="FunFam" id="2.20.25.80:FF:000006">
    <property type="entry name" value="WRKY transcription factor"/>
    <property type="match status" value="1"/>
</dbReference>
<comment type="caution">
    <text evidence="10">The sequence shown here is derived from an EMBL/GenBank/DDBJ whole genome shotgun (WGS) entry which is preliminary data.</text>
</comment>
<feature type="domain" description="WRKY" evidence="9">
    <location>
        <begin position="101"/>
        <end position="158"/>
    </location>
</feature>
<organism evidence="10 11">
    <name type="scientific">Anisodus tanguticus</name>
    <dbReference type="NCBI Taxonomy" id="243964"/>
    <lineage>
        <taxon>Eukaryota</taxon>
        <taxon>Viridiplantae</taxon>
        <taxon>Streptophyta</taxon>
        <taxon>Embryophyta</taxon>
        <taxon>Tracheophyta</taxon>
        <taxon>Spermatophyta</taxon>
        <taxon>Magnoliopsida</taxon>
        <taxon>eudicotyledons</taxon>
        <taxon>Gunneridae</taxon>
        <taxon>Pentapetalae</taxon>
        <taxon>asterids</taxon>
        <taxon>lamiids</taxon>
        <taxon>Solanales</taxon>
        <taxon>Solanaceae</taxon>
        <taxon>Solanoideae</taxon>
        <taxon>Hyoscyameae</taxon>
        <taxon>Anisodus</taxon>
    </lineage>
</organism>
<feature type="region of interest" description="Disordered" evidence="8">
    <location>
        <begin position="150"/>
        <end position="187"/>
    </location>
</feature>
<name>A0AAE1R5Q2_9SOLA</name>
<dbReference type="PANTHER" id="PTHR31221:SF360">
    <property type="entry name" value="WRKY DOMAIN-CONTAINING PROTEIN"/>
    <property type="match status" value="1"/>
</dbReference>
<dbReference type="PANTHER" id="PTHR31221">
    <property type="entry name" value="WRKY TRANSCRIPTION FACTOR PROTEIN 1-RELATED"/>
    <property type="match status" value="1"/>
</dbReference>
<dbReference type="EMBL" id="JAVYJV010000019">
    <property type="protein sequence ID" value="KAK4345706.1"/>
    <property type="molecule type" value="Genomic_DNA"/>
</dbReference>
<dbReference type="GO" id="GO:0003700">
    <property type="term" value="F:DNA-binding transcription factor activity"/>
    <property type="evidence" value="ECO:0007669"/>
    <property type="project" value="InterPro"/>
</dbReference>
<evidence type="ECO:0000256" key="8">
    <source>
        <dbReference type="SAM" id="MobiDB-lite"/>
    </source>
</evidence>
<dbReference type="InterPro" id="IPR044810">
    <property type="entry name" value="WRKY_plant"/>
</dbReference>
<dbReference type="InterPro" id="IPR003657">
    <property type="entry name" value="WRKY_dom"/>
</dbReference>
<keyword evidence="6" id="KW-0539">Nucleus</keyword>
<feature type="region of interest" description="Disordered" evidence="8">
    <location>
        <begin position="205"/>
        <end position="229"/>
    </location>
</feature>
<evidence type="ECO:0000256" key="4">
    <source>
        <dbReference type="ARBA" id="ARBA00023125"/>
    </source>
</evidence>
<keyword evidence="2" id="KW-0677">Repeat</keyword>
<protein>
    <recommendedName>
        <fullName evidence="9">WRKY domain-containing protein</fullName>
    </recommendedName>
</protein>
<feature type="compositionally biased region" description="Polar residues" evidence="8">
    <location>
        <begin position="177"/>
        <end position="187"/>
    </location>
</feature>
<keyword evidence="5" id="KW-0804">Transcription</keyword>
<evidence type="ECO:0000259" key="9">
    <source>
        <dbReference type="PROSITE" id="PS50811"/>
    </source>
</evidence>
<reference evidence="10" key="1">
    <citation type="submission" date="2023-12" db="EMBL/GenBank/DDBJ databases">
        <title>Genome assembly of Anisodus tanguticus.</title>
        <authorList>
            <person name="Wang Y.-J."/>
        </authorList>
    </citation>
    <scope>NUCLEOTIDE SEQUENCE</scope>
    <source>
        <strain evidence="10">KB-2021</strain>
        <tissue evidence="10">Leaf</tissue>
    </source>
</reference>
<evidence type="ECO:0000256" key="3">
    <source>
        <dbReference type="ARBA" id="ARBA00023015"/>
    </source>
</evidence>
<dbReference type="SUPFAM" id="SSF118290">
    <property type="entry name" value="WRKY DNA-binding domain"/>
    <property type="match status" value="2"/>
</dbReference>
<dbReference type="AlphaFoldDB" id="A0AAE1R5Q2"/>
<evidence type="ECO:0000256" key="1">
    <source>
        <dbReference type="ARBA" id="ARBA00004123"/>
    </source>
</evidence>
<gene>
    <name evidence="10" type="ORF">RND71_035882</name>
</gene>
<keyword evidence="7" id="KW-0175">Coiled coil</keyword>
<proteinExistence type="predicted"/>
<keyword evidence="4" id="KW-0238">DNA-binding</keyword>
<keyword evidence="3" id="KW-0805">Transcription regulation</keyword>
<evidence type="ECO:0000256" key="7">
    <source>
        <dbReference type="SAM" id="Coils"/>
    </source>
</evidence>
<accession>A0AAE1R5Q2</accession>
<sequence>MDIDFISYFDLLDDFKKYYKFDIIEGDKFFYLRGDRVISDYDELVECRDDSDVRKILGSSASDQQREIAEAEARVQSANESTEEVAESLINTSNVDRPSYDGYNWRKYGQKQVKGSEYPRSYYKCTHLKCPVKKKVERSYDGQIAEIVYRGEHNHPKPQPPKGRAAGCNDTSKENKSAWSNQHPQTSEAYACRRENQNDVGKIEGQPNGAGTSGESAFPYMPNQNTTDSEITEDGFRWRKYGQKVVKGSSYPSVRKFVERTMDDPEAFITTYEGKHNHGVPNRRPNSEASKTRSKSSDVKDKS</sequence>
<dbReference type="GO" id="GO:0005634">
    <property type="term" value="C:nucleus"/>
    <property type="evidence" value="ECO:0007669"/>
    <property type="project" value="UniProtKB-SubCell"/>
</dbReference>
<dbReference type="PROSITE" id="PS50811">
    <property type="entry name" value="WRKY"/>
    <property type="match status" value="2"/>
</dbReference>
<feature type="coiled-coil region" evidence="7">
    <location>
        <begin position="61"/>
        <end position="88"/>
    </location>
</feature>
<dbReference type="GO" id="GO:0043565">
    <property type="term" value="F:sequence-specific DNA binding"/>
    <property type="evidence" value="ECO:0007669"/>
    <property type="project" value="InterPro"/>
</dbReference>
<evidence type="ECO:0000313" key="11">
    <source>
        <dbReference type="Proteomes" id="UP001291623"/>
    </source>
</evidence>
<feature type="region of interest" description="Disordered" evidence="8">
    <location>
        <begin position="272"/>
        <end position="303"/>
    </location>
</feature>
<dbReference type="Pfam" id="PF03106">
    <property type="entry name" value="WRKY"/>
    <property type="match status" value="2"/>
</dbReference>
<dbReference type="Gene3D" id="2.20.25.80">
    <property type="entry name" value="WRKY domain"/>
    <property type="match status" value="2"/>
</dbReference>
<comment type="subcellular location">
    <subcellularLocation>
        <location evidence="1">Nucleus</location>
    </subcellularLocation>
</comment>
<keyword evidence="11" id="KW-1185">Reference proteome</keyword>
<evidence type="ECO:0000313" key="10">
    <source>
        <dbReference type="EMBL" id="KAK4345706.1"/>
    </source>
</evidence>
<evidence type="ECO:0000256" key="2">
    <source>
        <dbReference type="ARBA" id="ARBA00022737"/>
    </source>
</evidence>
<evidence type="ECO:0000256" key="5">
    <source>
        <dbReference type="ARBA" id="ARBA00023163"/>
    </source>
</evidence>
<dbReference type="InterPro" id="IPR036576">
    <property type="entry name" value="WRKY_dom_sf"/>
</dbReference>
<dbReference type="Proteomes" id="UP001291623">
    <property type="component" value="Unassembled WGS sequence"/>
</dbReference>
<feature type="domain" description="WRKY" evidence="9">
    <location>
        <begin position="227"/>
        <end position="281"/>
    </location>
</feature>
<evidence type="ECO:0000256" key="6">
    <source>
        <dbReference type="ARBA" id="ARBA00023242"/>
    </source>
</evidence>